<dbReference type="SUPFAM" id="SSF160443">
    <property type="entry name" value="SMR domain-like"/>
    <property type="match status" value="1"/>
</dbReference>
<dbReference type="PANTHER" id="PTHR47417">
    <property type="entry name" value="SMR DOMAIN-CONTAINING PROTEIN YPL199C"/>
    <property type="match status" value="1"/>
</dbReference>
<dbReference type="Proteomes" id="UP000298327">
    <property type="component" value="Unassembled WGS sequence"/>
</dbReference>
<evidence type="ECO:0000313" key="4">
    <source>
        <dbReference type="Proteomes" id="UP000298327"/>
    </source>
</evidence>
<gene>
    <name evidence="3" type="ORF">EVG20_g5546</name>
</gene>
<dbReference type="AlphaFoldDB" id="A0A4Y9YTQ9"/>
<feature type="compositionally biased region" description="Low complexity" evidence="1">
    <location>
        <begin position="139"/>
        <end position="154"/>
    </location>
</feature>
<dbReference type="SMART" id="SM00463">
    <property type="entry name" value="SMR"/>
    <property type="match status" value="1"/>
</dbReference>
<dbReference type="EMBL" id="SEOQ01000332">
    <property type="protein sequence ID" value="TFY65542.1"/>
    <property type="molecule type" value="Genomic_DNA"/>
</dbReference>
<dbReference type="PROSITE" id="PS50828">
    <property type="entry name" value="SMR"/>
    <property type="match status" value="1"/>
</dbReference>
<organism evidence="3 4">
    <name type="scientific">Dentipellis fragilis</name>
    <dbReference type="NCBI Taxonomy" id="205917"/>
    <lineage>
        <taxon>Eukaryota</taxon>
        <taxon>Fungi</taxon>
        <taxon>Dikarya</taxon>
        <taxon>Basidiomycota</taxon>
        <taxon>Agaricomycotina</taxon>
        <taxon>Agaricomycetes</taxon>
        <taxon>Russulales</taxon>
        <taxon>Hericiaceae</taxon>
        <taxon>Dentipellis</taxon>
    </lineage>
</organism>
<dbReference type="Gene3D" id="3.30.1370.110">
    <property type="match status" value="1"/>
</dbReference>
<dbReference type="STRING" id="205917.A0A4Y9YTQ9"/>
<proteinExistence type="predicted"/>
<dbReference type="Pfam" id="PF01713">
    <property type="entry name" value="Smr"/>
    <property type="match status" value="1"/>
</dbReference>
<evidence type="ECO:0000313" key="3">
    <source>
        <dbReference type="EMBL" id="TFY65542.1"/>
    </source>
</evidence>
<evidence type="ECO:0000259" key="2">
    <source>
        <dbReference type="PROSITE" id="PS50828"/>
    </source>
</evidence>
<protein>
    <recommendedName>
        <fullName evidence="2">Smr domain-containing protein</fullName>
    </recommendedName>
</protein>
<feature type="domain" description="Smr" evidence="2">
    <location>
        <begin position="225"/>
        <end position="307"/>
    </location>
</feature>
<comment type="caution">
    <text evidence="3">The sequence shown here is derived from an EMBL/GenBank/DDBJ whole genome shotgun (WGS) entry which is preliminary data.</text>
</comment>
<name>A0A4Y9YTQ9_9AGAM</name>
<dbReference type="InterPro" id="IPR036063">
    <property type="entry name" value="Smr_dom_sf"/>
</dbReference>
<feature type="compositionally biased region" description="Pro residues" evidence="1">
    <location>
        <begin position="111"/>
        <end position="138"/>
    </location>
</feature>
<dbReference type="InterPro" id="IPR053020">
    <property type="entry name" value="Smr_domain_protein"/>
</dbReference>
<dbReference type="OrthoDB" id="3231855at2759"/>
<feature type="region of interest" description="Disordered" evidence="1">
    <location>
        <begin position="100"/>
        <end position="157"/>
    </location>
</feature>
<reference evidence="3 4" key="1">
    <citation type="submission" date="2019-02" db="EMBL/GenBank/DDBJ databases">
        <title>Genome sequencing of the rare red list fungi Dentipellis fragilis.</title>
        <authorList>
            <person name="Buettner E."/>
            <person name="Kellner H."/>
        </authorList>
    </citation>
    <scope>NUCLEOTIDE SEQUENCE [LARGE SCALE GENOMIC DNA]</scope>
    <source>
        <strain evidence="3 4">DSM 105465</strain>
    </source>
</reference>
<accession>A0A4Y9YTQ9</accession>
<keyword evidence="4" id="KW-1185">Reference proteome</keyword>
<dbReference type="InterPro" id="IPR002625">
    <property type="entry name" value="Smr_dom"/>
</dbReference>
<evidence type="ECO:0000256" key="1">
    <source>
        <dbReference type="SAM" id="MobiDB-lite"/>
    </source>
</evidence>
<dbReference type="PANTHER" id="PTHR47417:SF1">
    <property type="entry name" value="SMR DOMAIN-CONTAINING PROTEIN YPL199C"/>
    <property type="match status" value="1"/>
</dbReference>
<sequence length="308" mass="33522">MRTRRSCIITIATQELTPTIYIPSISMSFATYSRSPGPSSFNAGATSYLSSSLQSNLLSLNKQDSLALLTLLQNEACTSPDAIGLIEGFVYSLQDQKQSPRPSPLTYSVKPSPPSPPSRFPLPSPSPFLFQPPFPSPSFSPSSSQSTSPTPQLSIFDDQSIHEVSPQLLRERARRMQNEASELSDLASLLDDAMLVQEYAAQAVLTTGVGSRLQVNNMHRKPNEVDLHGLYVAEALDFTARCVTEAQAQGDEELTFIVGRGLHSSDGRAKLAPAVEGKLRKMPAITRLKLEPAQHPKNAGMLVVRLKD</sequence>